<dbReference type="PANTHER" id="PTHR10057:SF0">
    <property type="entry name" value="TRANSLOCATOR PROTEIN"/>
    <property type="match status" value="1"/>
</dbReference>
<proteinExistence type="inferred from homology"/>
<dbReference type="CDD" id="cd15904">
    <property type="entry name" value="TSPO_MBR"/>
    <property type="match status" value="1"/>
</dbReference>
<evidence type="ECO:0000256" key="2">
    <source>
        <dbReference type="ARBA" id="ARBA00007524"/>
    </source>
</evidence>
<comment type="similarity">
    <text evidence="2">Belongs to the TspO/BZRP family.</text>
</comment>
<keyword evidence="4 6" id="KW-1133">Transmembrane helix</keyword>
<feature type="transmembrane region" description="Helical" evidence="6">
    <location>
        <begin position="98"/>
        <end position="117"/>
    </location>
</feature>
<evidence type="ECO:0000256" key="5">
    <source>
        <dbReference type="ARBA" id="ARBA00023136"/>
    </source>
</evidence>
<name>A0ABS4E0I4_9HYPH</name>
<dbReference type="Pfam" id="PF03073">
    <property type="entry name" value="TspO_MBR"/>
    <property type="match status" value="1"/>
</dbReference>
<evidence type="ECO:0000313" key="8">
    <source>
        <dbReference type="Proteomes" id="UP000759443"/>
    </source>
</evidence>
<evidence type="ECO:0000256" key="4">
    <source>
        <dbReference type="ARBA" id="ARBA00022989"/>
    </source>
</evidence>
<dbReference type="Proteomes" id="UP000759443">
    <property type="component" value="Unassembled WGS sequence"/>
</dbReference>
<feature type="transmembrane region" description="Helical" evidence="6">
    <location>
        <begin position="73"/>
        <end position="92"/>
    </location>
</feature>
<comment type="subcellular location">
    <subcellularLocation>
        <location evidence="1">Membrane</location>
        <topology evidence="1">Multi-pass membrane protein</topology>
    </subcellularLocation>
</comment>
<evidence type="ECO:0000256" key="1">
    <source>
        <dbReference type="ARBA" id="ARBA00004141"/>
    </source>
</evidence>
<gene>
    <name evidence="7" type="ORF">J2Z17_002864</name>
</gene>
<organism evidence="7 8">
    <name type="scientific">Rhizobium halophytocola</name>
    <dbReference type="NCBI Taxonomy" id="735519"/>
    <lineage>
        <taxon>Bacteria</taxon>
        <taxon>Pseudomonadati</taxon>
        <taxon>Pseudomonadota</taxon>
        <taxon>Alphaproteobacteria</taxon>
        <taxon>Hyphomicrobiales</taxon>
        <taxon>Rhizobiaceae</taxon>
        <taxon>Rhizobium/Agrobacterium group</taxon>
        <taxon>Rhizobium</taxon>
    </lineage>
</organism>
<comment type="caution">
    <text evidence="7">The sequence shown here is derived from an EMBL/GenBank/DDBJ whole genome shotgun (WGS) entry which is preliminary data.</text>
</comment>
<dbReference type="PIRSF" id="PIRSF005859">
    <property type="entry name" value="PBR"/>
    <property type="match status" value="1"/>
</dbReference>
<feature type="transmembrane region" description="Helical" evidence="6">
    <location>
        <begin position="44"/>
        <end position="66"/>
    </location>
</feature>
<dbReference type="InterPro" id="IPR038330">
    <property type="entry name" value="TspO/MBR-related_sf"/>
</dbReference>
<dbReference type="InterPro" id="IPR004307">
    <property type="entry name" value="TspO_MBR"/>
</dbReference>
<dbReference type="RefSeq" id="WP_209946116.1">
    <property type="nucleotide sequence ID" value="NZ_JAGGJU010000007.1"/>
</dbReference>
<accession>A0ABS4E0I4</accession>
<keyword evidence="3 6" id="KW-0812">Transmembrane</keyword>
<sequence>MKKFLVPAAFVVVVVALGIASGLSNAPGGWYEGLAKPAFNPPAFLFPPVWTLLYVLIGLAGARIWLRAPKSAAMQFWFGQLLLNLLWTPAFFGLHSLVLGLVVIVCLLLSIFAFIGLARPIDRVASLLFLPYAAWVAFATLLNLSILILN</sequence>
<keyword evidence="5 6" id="KW-0472">Membrane</keyword>
<dbReference type="Gene3D" id="1.20.1260.100">
    <property type="entry name" value="TspO/MBR protein"/>
    <property type="match status" value="1"/>
</dbReference>
<evidence type="ECO:0000256" key="3">
    <source>
        <dbReference type="ARBA" id="ARBA00022692"/>
    </source>
</evidence>
<dbReference type="EMBL" id="JAGGJU010000007">
    <property type="protein sequence ID" value="MBP1851419.1"/>
    <property type="molecule type" value="Genomic_DNA"/>
</dbReference>
<protein>
    <submittedName>
        <fullName evidence="7">Tryptophan-rich sensory protein</fullName>
    </submittedName>
</protein>
<evidence type="ECO:0000313" key="7">
    <source>
        <dbReference type="EMBL" id="MBP1851419.1"/>
    </source>
</evidence>
<reference evidence="7 8" key="1">
    <citation type="submission" date="2021-03" db="EMBL/GenBank/DDBJ databases">
        <title>Genomic Encyclopedia of Type Strains, Phase IV (KMG-IV): sequencing the most valuable type-strain genomes for metagenomic binning, comparative biology and taxonomic classification.</title>
        <authorList>
            <person name="Goeker M."/>
        </authorList>
    </citation>
    <scope>NUCLEOTIDE SEQUENCE [LARGE SCALE GENOMIC DNA]</scope>
    <source>
        <strain evidence="7 8">DSM 21600</strain>
    </source>
</reference>
<feature type="transmembrane region" description="Helical" evidence="6">
    <location>
        <begin position="129"/>
        <end position="149"/>
    </location>
</feature>
<keyword evidence="8" id="KW-1185">Reference proteome</keyword>
<dbReference type="PANTHER" id="PTHR10057">
    <property type="entry name" value="PERIPHERAL-TYPE BENZODIAZEPINE RECEPTOR"/>
    <property type="match status" value="1"/>
</dbReference>
<evidence type="ECO:0000256" key="6">
    <source>
        <dbReference type="SAM" id="Phobius"/>
    </source>
</evidence>